<dbReference type="RefSeq" id="WP_037568155.1">
    <property type="nucleotide sequence ID" value="NZ_AP023323.1"/>
</dbReference>
<dbReference type="EMBL" id="JABEOU010000033">
    <property type="protein sequence ID" value="NNG57832.1"/>
    <property type="molecule type" value="Genomic_DNA"/>
</dbReference>
<dbReference type="InterPro" id="IPR009875">
    <property type="entry name" value="PilZ_domain"/>
</dbReference>
<evidence type="ECO:0000313" key="4">
    <source>
        <dbReference type="Proteomes" id="UP000550136"/>
    </source>
</evidence>
<evidence type="ECO:0000313" key="3">
    <source>
        <dbReference type="EMBL" id="QPT08023.1"/>
    </source>
</evidence>
<name>A0A411LGH0_SPHPI</name>
<dbReference type="Proteomes" id="UP000550136">
    <property type="component" value="Unassembled WGS sequence"/>
</dbReference>
<dbReference type="AlphaFoldDB" id="A0A411LGH0"/>
<dbReference type="EMBL" id="CP065713">
    <property type="protein sequence ID" value="QPT08023.1"/>
    <property type="molecule type" value="Genomic_DNA"/>
</dbReference>
<protein>
    <submittedName>
        <fullName evidence="2">PilZ domain-containing protein</fullName>
    </submittedName>
</protein>
<evidence type="ECO:0000313" key="2">
    <source>
        <dbReference type="EMBL" id="NNG57832.1"/>
    </source>
</evidence>
<evidence type="ECO:0000259" key="1">
    <source>
        <dbReference type="Pfam" id="PF07238"/>
    </source>
</evidence>
<dbReference type="OrthoDB" id="9795572at2"/>
<dbReference type="SUPFAM" id="SSF141371">
    <property type="entry name" value="PilZ domain-like"/>
    <property type="match status" value="1"/>
</dbReference>
<dbReference type="GeneID" id="78525999"/>
<sequence>MFAAEFEPLEPPSRRRSRRAAVAVEAEYESDGLTRALCKVLDISAHGARLQTYTELQCGMTIGLRLPKVGQVIARVVWATDFAAGCQFHTPLDQESFAILAPLA</sequence>
<reference evidence="3 5" key="2">
    <citation type="submission" date="2020-12" db="EMBL/GenBank/DDBJ databases">
        <title>FDA dAtabase for Regulatory Grade micrObial Sequences (FDA-ARGOS): Supporting development and validation of Infectious Disease Dx tests.</title>
        <authorList>
            <person name="Sproer C."/>
            <person name="Gronow S."/>
            <person name="Severitt S."/>
            <person name="Schroder I."/>
            <person name="Tallon L."/>
            <person name="Sadzewicz L."/>
            <person name="Zhao X."/>
            <person name="Boylan J."/>
            <person name="Ott S."/>
            <person name="Bowen H."/>
            <person name="Vavikolanu K."/>
            <person name="Mehta A."/>
            <person name="Aluvathingal J."/>
            <person name="Nadendla S."/>
            <person name="Lowell S."/>
            <person name="Myers T."/>
            <person name="Yan Y."/>
            <person name="Sichtig H."/>
        </authorList>
    </citation>
    <scope>NUCLEOTIDE SEQUENCE [LARGE SCALE GENOMIC DNA]</scope>
    <source>
        <strain evidence="3 5">FDAARGOS_881</strain>
    </source>
</reference>
<proteinExistence type="predicted"/>
<reference evidence="2 4" key="1">
    <citation type="submission" date="2020-05" db="EMBL/GenBank/DDBJ databases">
        <title>Draft Genome Sequences of Sphingomonas sp. Isolated from the International Space Station.</title>
        <authorList>
            <person name="Bijlani S."/>
            <person name="Singh N.K."/>
            <person name="Mason C.E."/>
            <person name="Wang C.C."/>
            <person name="Venkateswaran K."/>
        </authorList>
    </citation>
    <scope>NUCLEOTIDE SEQUENCE [LARGE SCALE GENOMIC DNA]</scope>
    <source>
        <strain evidence="2 4">FKI-L5-BR-P1</strain>
    </source>
</reference>
<organism evidence="2 4">
    <name type="scientific">Sphingomonas paucimobilis</name>
    <name type="common">Pseudomonas paucimobilis</name>
    <dbReference type="NCBI Taxonomy" id="13689"/>
    <lineage>
        <taxon>Bacteria</taxon>
        <taxon>Pseudomonadati</taxon>
        <taxon>Pseudomonadota</taxon>
        <taxon>Alphaproteobacteria</taxon>
        <taxon>Sphingomonadales</taxon>
        <taxon>Sphingomonadaceae</taxon>
        <taxon>Sphingomonas</taxon>
    </lineage>
</organism>
<dbReference type="GO" id="GO:0035438">
    <property type="term" value="F:cyclic-di-GMP binding"/>
    <property type="evidence" value="ECO:0007669"/>
    <property type="project" value="InterPro"/>
</dbReference>
<dbReference type="Pfam" id="PF07238">
    <property type="entry name" value="PilZ"/>
    <property type="match status" value="1"/>
</dbReference>
<gene>
    <name evidence="2" type="ORF">HKX06_10655</name>
    <name evidence="3" type="ORF">I6G38_14760</name>
</gene>
<dbReference type="Proteomes" id="UP000594836">
    <property type="component" value="Chromosome"/>
</dbReference>
<accession>A0A411LGH0</accession>
<evidence type="ECO:0000313" key="5">
    <source>
        <dbReference type="Proteomes" id="UP000594836"/>
    </source>
</evidence>
<feature type="domain" description="PilZ" evidence="1">
    <location>
        <begin position="14"/>
        <end position="99"/>
    </location>
</feature>
<dbReference type="Gene3D" id="2.40.10.220">
    <property type="entry name" value="predicted glycosyltransferase like domains"/>
    <property type="match status" value="1"/>
</dbReference>